<evidence type="ECO:0000256" key="2">
    <source>
        <dbReference type="SAM" id="MobiDB-lite"/>
    </source>
</evidence>
<dbReference type="Proteomes" id="UP000694846">
    <property type="component" value="Unplaced"/>
</dbReference>
<keyword evidence="1" id="KW-0175">Coiled coil</keyword>
<dbReference type="GeneID" id="112683621"/>
<dbReference type="OrthoDB" id="6626600at2759"/>
<feature type="region of interest" description="Disordered" evidence="2">
    <location>
        <begin position="102"/>
        <end position="158"/>
    </location>
</feature>
<dbReference type="PANTHER" id="PTHR46007:SF8">
    <property type="entry name" value="C2H2-TYPE DOMAIN-CONTAINING PROTEIN"/>
    <property type="match status" value="1"/>
</dbReference>
<dbReference type="RefSeq" id="XP_025410515.1">
    <property type="nucleotide sequence ID" value="XM_025554730.1"/>
</dbReference>
<dbReference type="AlphaFoldDB" id="A0A8B8FJI8"/>
<dbReference type="GO" id="GO:0003700">
    <property type="term" value="F:DNA-binding transcription factor activity"/>
    <property type="evidence" value="ECO:0007669"/>
    <property type="project" value="InterPro"/>
</dbReference>
<evidence type="ECO:0000259" key="4">
    <source>
        <dbReference type="Pfam" id="PF07716"/>
    </source>
</evidence>
<feature type="transmembrane region" description="Helical" evidence="3">
    <location>
        <begin position="40"/>
        <end position="61"/>
    </location>
</feature>
<reference evidence="6" key="1">
    <citation type="submission" date="2025-08" db="UniProtKB">
        <authorList>
            <consortium name="RefSeq"/>
        </authorList>
    </citation>
    <scope>IDENTIFICATION</scope>
    <source>
        <tissue evidence="6">Whole body</tissue>
    </source>
</reference>
<evidence type="ECO:0000313" key="6">
    <source>
        <dbReference type="RefSeq" id="XP_025410515.1"/>
    </source>
</evidence>
<sequence length="512" mass="56868">MAVVVRFPCHYFPARDATSVDLVRRLRSRQRVPQNPTCTFFRLAFAVAMYVAMSFSGRYAISFRRMSDRFNDRSDDCYRSNELCGTAMKSTVMDVDNAESETMPLDLSVRKSSPVPTERNDPEPEEASPPDEDRKPTPLDLSPGSLVPPPPPPSTISCEPFAQRASVLVRSPKAAAPATAGKDTHRVPVMSPLIADHVSPLGHFAAMPDAYQHIFATEYNPYFAAAAAAAVAAATSAPQPPLPLPPITAQFHHHHHHHQQQLQLQQQQLQLQQQQQLQLQIQQQLHQQQQQQLSTYGGHAFELNPMTMKPNMTSPMYVATASPSSSESNPFPFGGYDCFPKTAAYGFGYPTYLDGIFGTGGPGEYGSCGGGGSVGMDSSGSGCRSDDCMSPESTTVDHLNMCSADNPDVDPEEVAAIYRQSDFVSFRNRYLESLGPPKNFEKMRRSIPNKMNGGQHMFDQTYVMKRQKNNEAAKRSRDAKRQKYIENQISVMYLTKKVSELKEIKRRLLMSM</sequence>
<gene>
    <name evidence="6" type="primary">LOC112683621</name>
</gene>
<dbReference type="SUPFAM" id="SSF81995">
    <property type="entry name" value="beta-sandwich domain of Sec23/24"/>
    <property type="match status" value="1"/>
</dbReference>
<dbReference type="GO" id="GO:0016592">
    <property type="term" value="C:mediator complex"/>
    <property type="evidence" value="ECO:0007669"/>
    <property type="project" value="TreeGrafter"/>
</dbReference>
<keyword evidence="5" id="KW-1185">Reference proteome</keyword>
<dbReference type="InterPro" id="IPR004827">
    <property type="entry name" value="bZIP"/>
</dbReference>
<proteinExistence type="predicted"/>
<keyword evidence="3" id="KW-1133">Transmembrane helix</keyword>
<accession>A0A8B8FJI8</accession>
<keyword evidence="3" id="KW-0812">Transmembrane</keyword>
<name>A0A8B8FJI8_9HEMI</name>
<evidence type="ECO:0000313" key="5">
    <source>
        <dbReference type="Proteomes" id="UP000694846"/>
    </source>
</evidence>
<evidence type="ECO:0000256" key="3">
    <source>
        <dbReference type="SAM" id="Phobius"/>
    </source>
</evidence>
<evidence type="ECO:0000256" key="1">
    <source>
        <dbReference type="SAM" id="Coils"/>
    </source>
</evidence>
<dbReference type="InterPro" id="IPR046347">
    <property type="entry name" value="bZIP_sf"/>
</dbReference>
<dbReference type="Gene3D" id="1.20.5.170">
    <property type="match status" value="1"/>
</dbReference>
<dbReference type="GO" id="GO:0045944">
    <property type="term" value="P:positive regulation of transcription by RNA polymerase II"/>
    <property type="evidence" value="ECO:0007669"/>
    <property type="project" value="TreeGrafter"/>
</dbReference>
<dbReference type="Pfam" id="PF07716">
    <property type="entry name" value="bZIP_2"/>
    <property type="match status" value="1"/>
</dbReference>
<protein>
    <submittedName>
        <fullName evidence="6">Uncharacterized protein LOC112683621 isoform X1</fullName>
    </submittedName>
</protein>
<dbReference type="CDD" id="cd14695">
    <property type="entry name" value="bZIP_HLF"/>
    <property type="match status" value="1"/>
</dbReference>
<dbReference type="SUPFAM" id="SSF57959">
    <property type="entry name" value="Leucine zipper domain"/>
    <property type="match status" value="1"/>
</dbReference>
<keyword evidence="3" id="KW-0472">Membrane</keyword>
<feature type="coiled-coil region" evidence="1">
    <location>
        <begin position="257"/>
        <end position="291"/>
    </location>
</feature>
<dbReference type="GO" id="GO:0003713">
    <property type="term" value="F:transcription coactivator activity"/>
    <property type="evidence" value="ECO:0007669"/>
    <property type="project" value="TreeGrafter"/>
</dbReference>
<organism evidence="5 6">
    <name type="scientific">Sipha flava</name>
    <name type="common">yellow sugarcane aphid</name>
    <dbReference type="NCBI Taxonomy" id="143950"/>
    <lineage>
        <taxon>Eukaryota</taxon>
        <taxon>Metazoa</taxon>
        <taxon>Ecdysozoa</taxon>
        <taxon>Arthropoda</taxon>
        <taxon>Hexapoda</taxon>
        <taxon>Insecta</taxon>
        <taxon>Pterygota</taxon>
        <taxon>Neoptera</taxon>
        <taxon>Paraneoptera</taxon>
        <taxon>Hemiptera</taxon>
        <taxon>Sternorrhyncha</taxon>
        <taxon>Aphidomorpha</taxon>
        <taxon>Aphidoidea</taxon>
        <taxon>Aphididae</taxon>
        <taxon>Sipha</taxon>
    </lineage>
</organism>
<feature type="domain" description="BZIP" evidence="4">
    <location>
        <begin position="462"/>
        <end position="503"/>
    </location>
</feature>
<dbReference type="PANTHER" id="PTHR46007">
    <property type="entry name" value="MEDIATOR OF RNA POLYMERASE II TRANSCRIPTION SUBUNIT 12"/>
    <property type="match status" value="1"/>
</dbReference>
<dbReference type="InterPro" id="IPR051647">
    <property type="entry name" value="Mediator_comp_sub12"/>
</dbReference>